<organism evidence="2 3">
    <name type="scientific">Aquisphaera giovannonii</name>
    <dbReference type="NCBI Taxonomy" id="406548"/>
    <lineage>
        <taxon>Bacteria</taxon>
        <taxon>Pseudomonadati</taxon>
        <taxon>Planctomycetota</taxon>
        <taxon>Planctomycetia</taxon>
        <taxon>Isosphaerales</taxon>
        <taxon>Isosphaeraceae</taxon>
        <taxon>Aquisphaera</taxon>
    </lineage>
</organism>
<dbReference type="EMBL" id="CP042997">
    <property type="protein sequence ID" value="QEH38460.1"/>
    <property type="molecule type" value="Genomic_DNA"/>
</dbReference>
<dbReference type="KEGG" id="agv:OJF2_70630"/>
<protein>
    <recommendedName>
        <fullName evidence="1">ATP-grasp domain-containing protein</fullName>
    </recommendedName>
</protein>
<name>A0A5B9WF11_9BACT</name>
<evidence type="ECO:0000313" key="3">
    <source>
        <dbReference type="Proteomes" id="UP000324233"/>
    </source>
</evidence>
<proteinExistence type="predicted"/>
<sequence>MPTLILTPRFTADSQSLWRAAVSLGWGVERLASWRVPESLLAVSEPVLYLEGLFGPTLAEQFGLRLLEPPVDWLPRLPEDFRRRQVSLTTLREARANPEPAFVKPPNDKSFPARTYVGDELPDGYEEDSPVLVAEVVAWEKEFRCFVLDRQPRTLSVYLRGGELQRDKGFEASGEELGEAEKFVRTVLSDPRVDLPRTAVLDVGVIAGRGWAVVEQNAAWGAGIYGCDAVSVLEVLRHASVPVEPGDPADQPQRAS</sequence>
<reference evidence="2 3" key="1">
    <citation type="submission" date="2019-08" db="EMBL/GenBank/DDBJ databases">
        <title>Deep-cultivation of Planctomycetes and their phenomic and genomic characterization uncovers novel biology.</title>
        <authorList>
            <person name="Wiegand S."/>
            <person name="Jogler M."/>
            <person name="Boedeker C."/>
            <person name="Pinto D."/>
            <person name="Vollmers J."/>
            <person name="Rivas-Marin E."/>
            <person name="Kohn T."/>
            <person name="Peeters S.H."/>
            <person name="Heuer A."/>
            <person name="Rast P."/>
            <person name="Oberbeckmann S."/>
            <person name="Bunk B."/>
            <person name="Jeske O."/>
            <person name="Meyerdierks A."/>
            <person name="Storesund J.E."/>
            <person name="Kallscheuer N."/>
            <person name="Luecker S."/>
            <person name="Lage O.M."/>
            <person name="Pohl T."/>
            <person name="Merkel B.J."/>
            <person name="Hornburger P."/>
            <person name="Mueller R.-W."/>
            <person name="Bruemmer F."/>
            <person name="Labrenz M."/>
            <person name="Spormann A.M."/>
            <person name="Op den Camp H."/>
            <person name="Overmann J."/>
            <person name="Amann R."/>
            <person name="Jetten M.S.M."/>
            <person name="Mascher T."/>
            <person name="Medema M.H."/>
            <person name="Devos D.P."/>
            <person name="Kaster A.-K."/>
            <person name="Ovreas L."/>
            <person name="Rohde M."/>
            <person name="Galperin M.Y."/>
            <person name="Jogler C."/>
        </authorList>
    </citation>
    <scope>NUCLEOTIDE SEQUENCE [LARGE SCALE GENOMIC DNA]</scope>
    <source>
        <strain evidence="2 3">OJF2</strain>
    </source>
</reference>
<feature type="domain" description="ATP-grasp" evidence="1">
    <location>
        <begin position="81"/>
        <end position="235"/>
    </location>
</feature>
<dbReference type="OrthoDB" id="654524at2"/>
<gene>
    <name evidence="2" type="ORF">OJF2_70630</name>
</gene>
<evidence type="ECO:0000259" key="1">
    <source>
        <dbReference type="Pfam" id="PF18299"/>
    </source>
</evidence>
<dbReference type="InterPro" id="IPR041261">
    <property type="entry name" value="R2K_2"/>
</dbReference>
<keyword evidence="3" id="KW-1185">Reference proteome</keyword>
<dbReference type="Pfam" id="PF18299">
    <property type="entry name" value="R2K_2"/>
    <property type="match status" value="1"/>
</dbReference>
<dbReference type="AlphaFoldDB" id="A0A5B9WF11"/>
<accession>A0A5B9WF11</accession>
<evidence type="ECO:0000313" key="2">
    <source>
        <dbReference type="EMBL" id="QEH38460.1"/>
    </source>
</evidence>
<dbReference type="Proteomes" id="UP000324233">
    <property type="component" value="Chromosome"/>
</dbReference>